<dbReference type="InterPro" id="IPR031309">
    <property type="entry name" value="Ribosomal_uL5_C"/>
</dbReference>
<dbReference type="PIRSF" id="PIRSF002161">
    <property type="entry name" value="Ribosomal_L5"/>
    <property type="match status" value="1"/>
</dbReference>
<dbReference type="SUPFAM" id="SSF55282">
    <property type="entry name" value="RL5-like"/>
    <property type="match status" value="1"/>
</dbReference>
<dbReference type="KEGG" id="pprf:DPRO_3975"/>
<dbReference type="InterPro" id="IPR031310">
    <property type="entry name" value="Ribosomal_uL5_N"/>
</dbReference>
<evidence type="ECO:0000259" key="8">
    <source>
        <dbReference type="Pfam" id="PF00673"/>
    </source>
</evidence>
<dbReference type="GO" id="GO:0006412">
    <property type="term" value="P:translation"/>
    <property type="evidence" value="ECO:0007669"/>
    <property type="project" value="UniProtKB-UniRule"/>
</dbReference>
<evidence type="ECO:0000256" key="1">
    <source>
        <dbReference type="ARBA" id="ARBA00008553"/>
    </source>
</evidence>
<dbReference type="InterPro" id="IPR020930">
    <property type="entry name" value="Ribosomal_uL5_bac-type"/>
</dbReference>
<dbReference type="OrthoDB" id="9806626at2"/>
<dbReference type="InterPro" id="IPR022803">
    <property type="entry name" value="Ribosomal_uL5_dom_sf"/>
</dbReference>
<evidence type="ECO:0000256" key="6">
    <source>
        <dbReference type="RuleBase" id="RU003930"/>
    </source>
</evidence>
<comment type="subunit">
    <text evidence="5">Part of the 50S ribosomal subunit; part of the 5S rRNA/L5/L18/L25 subcomplex. Contacts the 5S rRNA and the P site tRNA. Forms a bridge to the 30S subunit in the 70S ribosome.</text>
</comment>
<dbReference type="FunFam" id="3.30.1440.10:FF:000001">
    <property type="entry name" value="50S ribosomal protein L5"/>
    <property type="match status" value="1"/>
</dbReference>
<dbReference type="GO" id="GO:0003735">
    <property type="term" value="F:structural constituent of ribosome"/>
    <property type="evidence" value="ECO:0007669"/>
    <property type="project" value="InterPro"/>
</dbReference>
<dbReference type="HAMAP" id="MF_01333_B">
    <property type="entry name" value="Ribosomal_uL5_B"/>
    <property type="match status" value="1"/>
</dbReference>
<accession>A0A2C8FEK0</accession>
<keyword evidence="3 5" id="KW-0687">Ribonucleoprotein</keyword>
<dbReference type="PANTHER" id="PTHR11994">
    <property type="entry name" value="60S RIBOSOMAL PROTEIN L11-RELATED"/>
    <property type="match status" value="1"/>
</dbReference>
<dbReference type="Pfam" id="PF00281">
    <property type="entry name" value="Ribosomal_L5"/>
    <property type="match status" value="1"/>
</dbReference>
<evidence type="ECO:0000313" key="10">
    <source>
        <dbReference type="Proteomes" id="UP000219215"/>
    </source>
</evidence>
<dbReference type="RefSeq" id="WP_097013557.1">
    <property type="nucleotide sequence ID" value="NZ_LT907975.1"/>
</dbReference>
<sequence>MTRLESVYKEKVVPELQKEFGYSSAMEIPRLVKVSLNIGLGEASQNSKLIEPAVAELTAIAGQKAVITKAKKSIAQFKLREGMPIGTRVTLRGERMWDFYDRLVSFALPRVRDFRGVPDRGFDGRGNFTLGIKEHTIFPELEIDKVDLVKGMNVTIVTTAKTDKEGKMLLDLLGMPFKK</sequence>
<evidence type="ECO:0000313" key="9">
    <source>
        <dbReference type="EMBL" id="SOB60894.1"/>
    </source>
</evidence>
<name>A0A2C8FEK0_9BACT</name>
<evidence type="ECO:0000256" key="2">
    <source>
        <dbReference type="ARBA" id="ARBA00022980"/>
    </source>
</evidence>
<dbReference type="GO" id="GO:0005840">
    <property type="term" value="C:ribosome"/>
    <property type="evidence" value="ECO:0007669"/>
    <property type="project" value="UniProtKB-KW"/>
</dbReference>
<keyword evidence="10" id="KW-1185">Reference proteome</keyword>
<comment type="function">
    <text evidence="5">This is 1 of the proteins that bind and probably mediate the attachment of the 5S RNA into the large ribosomal subunit, where it forms part of the central protuberance. In the 70S ribosome it contacts protein S13 of the 30S subunit (bridge B1b), connecting the 2 subunits; this bridge is implicated in subunit movement. Contacts the P site tRNA; the 5S rRNA and some of its associated proteins might help stabilize positioning of ribosome-bound tRNAs.</text>
</comment>
<dbReference type="Proteomes" id="UP000219215">
    <property type="component" value="Chromosome DPRO"/>
</dbReference>
<comment type="similarity">
    <text evidence="1 5 6">Belongs to the universal ribosomal protein uL5 family.</text>
</comment>
<keyword evidence="5" id="KW-0699">rRNA-binding</keyword>
<dbReference type="GO" id="GO:0000049">
    <property type="term" value="F:tRNA binding"/>
    <property type="evidence" value="ECO:0007669"/>
    <property type="project" value="UniProtKB-UniRule"/>
</dbReference>
<feature type="domain" description="Large ribosomal subunit protein uL5 C-terminal" evidence="8">
    <location>
        <begin position="84"/>
        <end position="177"/>
    </location>
</feature>
<dbReference type="InterPro" id="IPR002132">
    <property type="entry name" value="Ribosomal_uL5"/>
</dbReference>
<feature type="domain" description="Large ribosomal subunit protein uL5 N-terminal" evidence="7">
    <location>
        <begin position="25"/>
        <end position="80"/>
    </location>
</feature>
<evidence type="ECO:0000259" key="7">
    <source>
        <dbReference type="Pfam" id="PF00281"/>
    </source>
</evidence>
<dbReference type="GO" id="GO:1990904">
    <property type="term" value="C:ribonucleoprotein complex"/>
    <property type="evidence" value="ECO:0007669"/>
    <property type="project" value="UniProtKB-KW"/>
</dbReference>
<dbReference type="Pfam" id="PF00673">
    <property type="entry name" value="Ribosomal_L5_C"/>
    <property type="match status" value="1"/>
</dbReference>
<dbReference type="GO" id="GO:0019843">
    <property type="term" value="F:rRNA binding"/>
    <property type="evidence" value="ECO:0007669"/>
    <property type="project" value="UniProtKB-UniRule"/>
</dbReference>
<dbReference type="Gene3D" id="3.30.1440.10">
    <property type="match status" value="1"/>
</dbReference>
<keyword evidence="5" id="KW-0820">tRNA-binding</keyword>
<dbReference type="PROSITE" id="PS00358">
    <property type="entry name" value="RIBOSOMAL_L5"/>
    <property type="match status" value="1"/>
</dbReference>
<proteinExistence type="inferred from homology"/>
<dbReference type="NCBIfam" id="NF000585">
    <property type="entry name" value="PRK00010.1"/>
    <property type="match status" value="1"/>
</dbReference>
<dbReference type="EMBL" id="LT907975">
    <property type="protein sequence ID" value="SOB60894.1"/>
    <property type="molecule type" value="Genomic_DNA"/>
</dbReference>
<evidence type="ECO:0000256" key="5">
    <source>
        <dbReference type="HAMAP-Rule" id="MF_01333"/>
    </source>
</evidence>
<keyword evidence="2 5" id="KW-0689">Ribosomal protein</keyword>
<protein>
    <recommendedName>
        <fullName evidence="4 5">Large ribosomal subunit protein uL5</fullName>
    </recommendedName>
</protein>
<dbReference type="AlphaFoldDB" id="A0A2C8FEK0"/>
<organism evidence="9 10">
    <name type="scientific">Pseudodesulfovibrio profundus</name>
    <dbReference type="NCBI Taxonomy" id="57320"/>
    <lineage>
        <taxon>Bacteria</taxon>
        <taxon>Pseudomonadati</taxon>
        <taxon>Thermodesulfobacteriota</taxon>
        <taxon>Desulfovibrionia</taxon>
        <taxon>Desulfovibrionales</taxon>
        <taxon>Desulfovibrionaceae</taxon>
    </lineage>
</organism>
<dbReference type="InterPro" id="IPR020929">
    <property type="entry name" value="Ribosomal_uL5_CS"/>
</dbReference>
<evidence type="ECO:0000256" key="3">
    <source>
        <dbReference type="ARBA" id="ARBA00023274"/>
    </source>
</evidence>
<gene>
    <name evidence="5 9" type="primary">rplE</name>
    <name evidence="9" type="ORF">DPRO_3975</name>
</gene>
<keyword evidence="5" id="KW-0694">RNA-binding</keyword>
<reference evidence="10" key="1">
    <citation type="submission" date="2017-09" db="EMBL/GenBank/DDBJ databases">
        <authorList>
            <person name="Regsiter A."/>
            <person name="William W."/>
        </authorList>
    </citation>
    <scope>NUCLEOTIDE SEQUENCE [LARGE SCALE GENOMIC DNA]</scope>
    <source>
        <strain evidence="10">500-1</strain>
    </source>
</reference>
<evidence type="ECO:0000256" key="4">
    <source>
        <dbReference type="ARBA" id="ARBA00035245"/>
    </source>
</evidence>